<dbReference type="Proteomes" id="UP000002171">
    <property type="component" value="Unassembled WGS sequence"/>
</dbReference>
<feature type="transmembrane region" description="Helical" evidence="1">
    <location>
        <begin position="59"/>
        <end position="78"/>
    </location>
</feature>
<gene>
    <name evidence="2" type="ORF">MED92_03553</name>
</gene>
<feature type="transmembrane region" description="Helical" evidence="1">
    <location>
        <begin position="84"/>
        <end position="103"/>
    </location>
</feature>
<protein>
    <submittedName>
        <fullName evidence="2">Uncharacterized protein</fullName>
    </submittedName>
</protein>
<reference evidence="2 3" key="1">
    <citation type="submission" date="2006-02" db="EMBL/GenBank/DDBJ databases">
        <authorList>
            <person name="Pinhassi J."/>
            <person name="Pedros-Alio C."/>
            <person name="Ferriera S."/>
            <person name="Johnson J."/>
            <person name="Kravitz S."/>
            <person name="Halpern A."/>
            <person name="Remington K."/>
            <person name="Beeson K."/>
            <person name="Tran B."/>
            <person name="Rogers Y.-H."/>
            <person name="Friedman R."/>
            <person name="Venter J.C."/>
        </authorList>
    </citation>
    <scope>NUCLEOTIDE SEQUENCE [LARGE SCALE GENOMIC DNA]</scope>
    <source>
        <strain evidence="2 3">MED92</strain>
    </source>
</reference>
<evidence type="ECO:0000256" key="1">
    <source>
        <dbReference type="SAM" id="Phobius"/>
    </source>
</evidence>
<name>A0A7U8GS08_NEPCE</name>
<keyword evidence="3" id="KW-1185">Reference proteome</keyword>
<keyword evidence="1" id="KW-0812">Transmembrane</keyword>
<comment type="caution">
    <text evidence="2">The sequence shown here is derived from an EMBL/GenBank/DDBJ whole genome shotgun (WGS) entry which is preliminary data.</text>
</comment>
<accession>A0A7U8GS08</accession>
<dbReference type="EMBL" id="AAOW01000005">
    <property type="protein sequence ID" value="EAR61992.1"/>
    <property type="molecule type" value="Genomic_DNA"/>
</dbReference>
<evidence type="ECO:0000313" key="3">
    <source>
        <dbReference type="Proteomes" id="UP000002171"/>
    </source>
</evidence>
<organism evidence="2 3">
    <name type="scientific">Neptuniibacter caesariensis</name>
    <dbReference type="NCBI Taxonomy" id="207954"/>
    <lineage>
        <taxon>Bacteria</taxon>
        <taxon>Pseudomonadati</taxon>
        <taxon>Pseudomonadota</taxon>
        <taxon>Gammaproteobacteria</taxon>
        <taxon>Oceanospirillales</taxon>
        <taxon>Oceanospirillaceae</taxon>
        <taxon>Neptuniibacter</taxon>
    </lineage>
</organism>
<sequence>MHDKHLIILIGLIYSFLISVIFEIGFVMFGISATGGALWTVHIARKRNQSIKALVTSELGAVISVLAAIILTGVMFSLRNIESFYSWLGMVPAMATFGFAYMVSVNRLNTFLWNKIKSAFR</sequence>
<proteinExistence type="predicted"/>
<evidence type="ECO:0000313" key="2">
    <source>
        <dbReference type="EMBL" id="EAR61992.1"/>
    </source>
</evidence>
<feature type="transmembrane region" description="Helical" evidence="1">
    <location>
        <begin position="6"/>
        <end position="39"/>
    </location>
</feature>
<keyword evidence="1" id="KW-1133">Transmembrane helix</keyword>
<dbReference type="AlphaFoldDB" id="A0A7U8GS08"/>
<keyword evidence="1" id="KW-0472">Membrane</keyword>